<feature type="signal peptide" evidence="7">
    <location>
        <begin position="1"/>
        <end position="21"/>
    </location>
</feature>
<organism evidence="8 9">
    <name type="scientific">Echria macrotheca</name>
    <dbReference type="NCBI Taxonomy" id="438768"/>
    <lineage>
        <taxon>Eukaryota</taxon>
        <taxon>Fungi</taxon>
        <taxon>Dikarya</taxon>
        <taxon>Ascomycota</taxon>
        <taxon>Pezizomycotina</taxon>
        <taxon>Sordariomycetes</taxon>
        <taxon>Sordariomycetidae</taxon>
        <taxon>Sordariales</taxon>
        <taxon>Schizotheciaceae</taxon>
        <taxon>Echria</taxon>
    </lineage>
</organism>
<accession>A0AAJ0B9U9</accession>
<evidence type="ECO:0000256" key="7">
    <source>
        <dbReference type="SAM" id="SignalP"/>
    </source>
</evidence>
<feature type="chain" id="PRO_5042619948" evidence="7">
    <location>
        <begin position="22"/>
        <end position="361"/>
    </location>
</feature>
<keyword evidence="3" id="KW-0805">Transcription regulation</keyword>
<keyword evidence="9" id="KW-1185">Reference proteome</keyword>
<dbReference type="InterPro" id="IPR052360">
    <property type="entry name" value="Transcr_Regulatory_Proteins"/>
</dbReference>
<dbReference type="AlphaFoldDB" id="A0AAJ0B9U9"/>
<keyword evidence="2" id="KW-0862">Zinc</keyword>
<name>A0AAJ0B9U9_9PEZI</name>
<comment type="caution">
    <text evidence="8">The sequence shown here is derived from an EMBL/GenBank/DDBJ whole genome shotgun (WGS) entry which is preliminary data.</text>
</comment>
<evidence type="ECO:0000256" key="1">
    <source>
        <dbReference type="ARBA" id="ARBA00022723"/>
    </source>
</evidence>
<keyword evidence="6" id="KW-0539">Nucleus</keyword>
<keyword evidence="1" id="KW-0479">Metal-binding</keyword>
<protein>
    <submittedName>
        <fullName evidence="8">Uncharacterized protein</fullName>
    </submittedName>
</protein>
<dbReference type="EMBL" id="MU839840">
    <property type="protein sequence ID" value="KAK1752016.1"/>
    <property type="molecule type" value="Genomic_DNA"/>
</dbReference>
<evidence type="ECO:0000256" key="4">
    <source>
        <dbReference type="ARBA" id="ARBA00023125"/>
    </source>
</evidence>
<evidence type="ECO:0000256" key="2">
    <source>
        <dbReference type="ARBA" id="ARBA00022833"/>
    </source>
</evidence>
<dbReference type="PANTHER" id="PTHR36206">
    <property type="entry name" value="ASPERCRYPTIN BIOSYNTHESIS CLUSTER-SPECIFIC TRANSCRIPTION REGULATOR ATNN-RELATED"/>
    <property type="match status" value="1"/>
</dbReference>
<dbReference type="GO" id="GO:0003677">
    <property type="term" value="F:DNA binding"/>
    <property type="evidence" value="ECO:0007669"/>
    <property type="project" value="UniProtKB-KW"/>
</dbReference>
<evidence type="ECO:0000313" key="8">
    <source>
        <dbReference type="EMBL" id="KAK1752016.1"/>
    </source>
</evidence>
<evidence type="ECO:0000313" key="9">
    <source>
        <dbReference type="Proteomes" id="UP001239445"/>
    </source>
</evidence>
<dbReference type="Proteomes" id="UP001239445">
    <property type="component" value="Unassembled WGS sequence"/>
</dbReference>
<keyword evidence="5" id="KW-0804">Transcription</keyword>
<evidence type="ECO:0000256" key="6">
    <source>
        <dbReference type="ARBA" id="ARBA00023242"/>
    </source>
</evidence>
<dbReference type="PANTHER" id="PTHR36206:SF4">
    <property type="entry name" value="HYPOTHETICAL CONSERVED PROTEIN (EUROFUNG)-RELATED"/>
    <property type="match status" value="1"/>
</dbReference>
<evidence type="ECO:0000256" key="5">
    <source>
        <dbReference type="ARBA" id="ARBA00023163"/>
    </source>
</evidence>
<sequence length="361" mass="41559">MTPRALLIITLLLVAYEFLQGNMQGADGLLETGVGLLRDTLPILRETGTSRRPSRIAADDEMREMDHILPYLSVMSGYTGFCNSQHRLYERPISFPDEDPPLPGSTSPTRLLSAWGRFYTRAIIFHVQATRALFGRASGDLGKTQEEQERCLELLRRWREVVMDCRDRFVSSRDARTRRAMRLVHMQYLTILIAVSCCRDKTDMLYDRYEAEFREMLRLCSECLAEPEPVSKIRFTFEGGSIASPLFIILCKCRRRDLRMKAVAACQKVSWREGAWDGKALLCGLGLAMLEEQYRDESGHIPASARFVWKDVKWDQQHRQLVAEYWKLRPEKDGTIVSRQLTLDVDRWTTEAFGDTGEQTS</sequence>
<keyword evidence="4" id="KW-0238">DNA-binding</keyword>
<gene>
    <name evidence="8" type="ORF">QBC47DRAFT_389463</name>
</gene>
<proteinExistence type="predicted"/>
<reference evidence="8" key="1">
    <citation type="submission" date="2023-06" db="EMBL/GenBank/DDBJ databases">
        <title>Genome-scale phylogeny and comparative genomics of the fungal order Sordariales.</title>
        <authorList>
            <consortium name="Lawrence Berkeley National Laboratory"/>
            <person name="Hensen N."/>
            <person name="Bonometti L."/>
            <person name="Westerberg I."/>
            <person name="Brannstrom I.O."/>
            <person name="Guillou S."/>
            <person name="Cros-Aarteil S."/>
            <person name="Calhoun S."/>
            <person name="Haridas S."/>
            <person name="Kuo A."/>
            <person name="Mondo S."/>
            <person name="Pangilinan J."/>
            <person name="Riley R."/>
            <person name="Labutti K."/>
            <person name="Andreopoulos B."/>
            <person name="Lipzen A."/>
            <person name="Chen C."/>
            <person name="Yanf M."/>
            <person name="Daum C."/>
            <person name="Ng V."/>
            <person name="Clum A."/>
            <person name="Steindorff A."/>
            <person name="Ohm R."/>
            <person name="Martin F."/>
            <person name="Silar P."/>
            <person name="Natvig D."/>
            <person name="Lalanne C."/>
            <person name="Gautier V."/>
            <person name="Ament-Velasquez S.L."/>
            <person name="Kruys A."/>
            <person name="Hutchinson M.I."/>
            <person name="Powell A.J."/>
            <person name="Barry K."/>
            <person name="Miller A.N."/>
            <person name="Grigoriev I.V."/>
            <person name="Debuchy R."/>
            <person name="Gladieux P."/>
            <person name="Thoren M.H."/>
            <person name="Johannesson H."/>
        </authorList>
    </citation>
    <scope>NUCLEOTIDE SEQUENCE</scope>
    <source>
        <strain evidence="8">PSN4</strain>
    </source>
</reference>
<dbReference type="GO" id="GO:0046872">
    <property type="term" value="F:metal ion binding"/>
    <property type="evidence" value="ECO:0007669"/>
    <property type="project" value="UniProtKB-KW"/>
</dbReference>
<keyword evidence="7" id="KW-0732">Signal</keyword>
<evidence type="ECO:0000256" key="3">
    <source>
        <dbReference type="ARBA" id="ARBA00023015"/>
    </source>
</evidence>